<dbReference type="PANTHER" id="PTHR34574">
    <property type="entry name" value="CALCIUM-BINDING EF-HAND FAMILY PROTEIN-RELATED"/>
    <property type="match status" value="1"/>
</dbReference>
<dbReference type="Gene3D" id="1.10.238.10">
    <property type="entry name" value="EF-hand"/>
    <property type="match status" value="1"/>
</dbReference>
<protein>
    <recommendedName>
        <fullName evidence="2">EF-hand domain-containing protein</fullName>
    </recommendedName>
</protein>
<sequence>MAMAMAMAYPTALFTQARHSVFGECESLNDDVGRINGSILRGQRHCVQKSRGRPVRGARAEPGRGAVPVELRNAFESLRLLETHFGIDDATPPEELTRLYVSIIEQFDGDHNGTVDPEEFRSGMKQVLLAITNALVSSPIQMVIDDDDQSILKAAADYKASKVEQQRS</sequence>
<feature type="domain" description="EF-hand" evidence="2">
    <location>
        <begin position="95"/>
        <end position="130"/>
    </location>
</feature>
<proteinExistence type="predicted"/>
<dbReference type="InterPro" id="IPR002048">
    <property type="entry name" value="EF_hand_dom"/>
</dbReference>
<keyword evidence="4" id="KW-1185">Reference proteome</keyword>
<dbReference type="Proteomes" id="UP001419268">
    <property type="component" value="Unassembled WGS sequence"/>
</dbReference>
<dbReference type="PROSITE" id="PS00018">
    <property type="entry name" value="EF_HAND_1"/>
    <property type="match status" value="1"/>
</dbReference>
<dbReference type="EMBL" id="JBBNAG010000002">
    <property type="protein sequence ID" value="KAK9157091.1"/>
    <property type="molecule type" value="Genomic_DNA"/>
</dbReference>
<dbReference type="InterPro" id="IPR011992">
    <property type="entry name" value="EF-hand-dom_pair"/>
</dbReference>
<evidence type="ECO:0000259" key="2">
    <source>
        <dbReference type="PROSITE" id="PS50222"/>
    </source>
</evidence>
<organism evidence="3 4">
    <name type="scientific">Stephania cephalantha</name>
    <dbReference type="NCBI Taxonomy" id="152367"/>
    <lineage>
        <taxon>Eukaryota</taxon>
        <taxon>Viridiplantae</taxon>
        <taxon>Streptophyta</taxon>
        <taxon>Embryophyta</taxon>
        <taxon>Tracheophyta</taxon>
        <taxon>Spermatophyta</taxon>
        <taxon>Magnoliopsida</taxon>
        <taxon>Ranunculales</taxon>
        <taxon>Menispermaceae</taxon>
        <taxon>Menispermoideae</taxon>
        <taxon>Cissampelideae</taxon>
        <taxon>Stephania</taxon>
    </lineage>
</organism>
<reference evidence="3 4" key="1">
    <citation type="submission" date="2024-01" db="EMBL/GenBank/DDBJ databases">
        <title>Genome assemblies of Stephania.</title>
        <authorList>
            <person name="Yang L."/>
        </authorList>
    </citation>
    <scope>NUCLEOTIDE SEQUENCE [LARGE SCALE GENOMIC DNA]</scope>
    <source>
        <strain evidence="3">JXDWG</strain>
        <tissue evidence="3">Leaf</tissue>
    </source>
</reference>
<accession>A0AAP0PY97</accession>
<dbReference type="PANTHER" id="PTHR34574:SF5">
    <property type="entry name" value="CALCIUM-BINDING EF-HAND FAMILY PROTEIN"/>
    <property type="match status" value="1"/>
</dbReference>
<name>A0AAP0PY97_9MAGN</name>
<keyword evidence="1" id="KW-0106">Calcium</keyword>
<dbReference type="PROSITE" id="PS50222">
    <property type="entry name" value="EF_HAND_2"/>
    <property type="match status" value="1"/>
</dbReference>
<dbReference type="GO" id="GO:0005509">
    <property type="term" value="F:calcium ion binding"/>
    <property type="evidence" value="ECO:0007669"/>
    <property type="project" value="InterPro"/>
</dbReference>
<comment type="caution">
    <text evidence="3">The sequence shown here is derived from an EMBL/GenBank/DDBJ whole genome shotgun (WGS) entry which is preliminary data.</text>
</comment>
<dbReference type="InterPro" id="IPR018247">
    <property type="entry name" value="EF_Hand_1_Ca_BS"/>
</dbReference>
<evidence type="ECO:0000256" key="1">
    <source>
        <dbReference type="ARBA" id="ARBA00022837"/>
    </source>
</evidence>
<gene>
    <name evidence="3" type="ORF">Scep_003665</name>
</gene>
<dbReference type="SUPFAM" id="SSF47473">
    <property type="entry name" value="EF-hand"/>
    <property type="match status" value="1"/>
</dbReference>
<evidence type="ECO:0000313" key="4">
    <source>
        <dbReference type="Proteomes" id="UP001419268"/>
    </source>
</evidence>
<evidence type="ECO:0000313" key="3">
    <source>
        <dbReference type="EMBL" id="KAK9157091.1"/>
    </source>
</evidence>
<dbReference type="AlphaFoldDB" id="A0AAP0PY97"/>